<accession>A0AAV7C166</accession>
<protein>
    <submittedName>
        <fullName evidence="1">Uncharacterized protein</fullName>
    </submittedName>
</protein>
<dbReference type="AlphaFoldDB" id="A0AAV7C166"/>
<name>A0AAV7C166_ENGPU</name>
<keyword evidence="2" id="KW-1185">Reference proteome</keyword>
<proteinExistence type="predicted"/>
<organism evidence="1 2">
    <name type="scientific">Engystomops pustulosus</name>
    <name type="common">Tungara frog</name>
    <name type="synonym">Physalaemus pustulosus</name>
    <dbReference type="NCBI Taxonomy" id="76066"/>
    <lineage>
        <taxon>Eukaryota</taxon>
        <taxon>Metazoa</taxon>
        <taxon>Chordata</taxon>
        <taxon>Craniata</taxon>
        <taxon>Vertebrata</taxon>
        <taxon>Euteleostomi</taxon>
        <taxon>Amphibia</taxon>
        <taxon>Batrachia</taxon>
        <taxon>Anura</taxon>
        <taxon>Neobatrachia</taxon>
        <taxon>Hyloidea</taxon>
        <taxon>Leptodactylidae</taxon>
        <taxon>Leiuperinae</taxon>
        <taxon>Engystomops</taxon>
    </lineage>
</organism>
<reference evidence="1" key="1">
    <citation type="thesis" date="2020" institute="ProQuest LLC" country="789 East Eisenhower Parkway, Ann Arbor, MI, USA">
        <title>Comparative Genomics and Chromosome Evolution.</title>
        <authorList>
            <person name="Mudd A.B."/>
        </authorList>
    </citation>
    <scope>NUCLEOTIDE SEQUENCE</scope>
    <source>
        <strain evidence="1">237g6f4</strain>
        <tissue evidence="1">Blood</tissue>
    </source>
</reference>
<evidence type="ECO:0000313" key="2">
    <source>
        <dbReference type="Proteomes" id="UP000824782"/>
    </source>
</evidence>
<comment type="caution">
    <text evidence="1">The sequence shown here is derived from an EMBL/GenBank/DDBJ whole genome shotgun (WGS) entry which is preliminary data.</text>
</comment>
<dbReference type="EMBL" id="WNYA01000004">
    <property type="protein sequence ID" value="KAG8578436.1"/>
    <property type="molecule type" value="Genomic_DNA"/>
</dbReference>
<dbReference type="Proteomes" id="UP000824782">
    <property type="component" value="Unassembled WGS sequence"/>
</dbReference>
<evidence type="ECO:0000313" key="1">
    <source>
        <dbReference type="EMBL" id="KAG8578436.1"/>
    </source>
</evidence>
<gene>
    <name evidence="1" type="ORF">GDO81_010491</name>
</gene>
<sequence>MNNFKMKHVSRGYPNWTLNRARRIAASKDTNELSNKHSNEKQFQKPNVPLISLQYSPQFYKIKNIILKYLPLLYDDKKLEHILSVLLLLQQNLFPTVRAPKFITQNSISLAIGIMLSM</sequence>